<accession>A0A6A6BYH7</accession>
<feature type="domain" description="FAD-binding" evidence="4">
    <location>
        <begin position="326"/>
        <end position="396"/>
    </location>
</feature>
<organism evidence="5 6">
    <name type="scientific">Zasmidium cellare ATCC 36951</name>
    <dbReference type="NCBI Taxonomy" id="1080233"/>
    <lineage>
        <taxon>Eukaryota</taxon>
        <taxon>Fungi</taxon>
        <taxon>Dikarya</taxon>
        <taxon>Ascomycota</taxon>
        <taxon>Pezizomycotina</taxon>
        <taxon>Dothideomycetes</taxon>
        <taxon>Dothideomycetidae</taxon>
        <taxon>Mycosphaerellales</taxon>
        <taxon>Mycosphaerellaceae</taxon>
        <taxon>Zasmidium</taxon>
    </lineage>
</organism>
<dbReference type="InterPro" id="IPR051104">
    <property type="entry name" value="FAD_monoxygenase"/>
</dbReference>
<dbReference type="GO" id="GO:0016491">
    <property type="term" value="F:oxidoreductase activity"/>
    <property type="evidence" value="ECO:0007669"/>
    <property type="project" value="UniProtKB-KW"/>
</dbReference>
<evidence type="ECO:0000256" key="2">
    <source>
        <dbReference type="ARBA" id="ARBA00022827"/>
    </source>
</evidence>
<dbReference type="InterPro" id="IPR036188">
    <property type="entry name" value="FAD/NAD-bd_sf"/>
</dbReference>
<sequence>MPSAGIRQPLDIAIAGGGIASMCLARALGDIPNLRVQIFEARQDPGEDGQAFGLGSNAQRALELMDPILRSAIDRAGGVRMDPSARVMMASPGQGHGEWIADIGHEIPQIIVGRGAFQRELQKTISHIPIHTGQRIIKVEDQAASSTGNPCQVKIHLEDGSSRIVDAVIGCDGVNSVVRTAVLLPEHPESVKSSRSGSYHSRTIIPIQDGINAFGDEYCKLKVQNIWIGNGCVVLTDRFDDGKKMQLITNFGGKRTWDREEDWGVLDGEVLKQDLAMEFGDFGKEVWAVRGLQWSGNPCYQCADCSLKAHQRHAKIYAGAVKTHVQTPTYAKGNMCLLGDAAQTISPAQGAGAGQAIEDALALATVMAFVQSPEDIAKAFQVYDSVRRPRRSDVARSSGEAGLFLRGRLEGVGLDMEKMRQYLSKWADNVHNYDAAKMVQELKERMR</sequence>
<dbReference type="SUPFAM" id="SSF51905">
    <property type="entry name" value="FAD/NAD(P)-binding domain"/>
    <property type="match status" value="1"/>
</dbReference>
<dbReference type="GeneID" id="54572502"/>
<dbReference type="Gene3D" id="3.50.50.60">
    <property type="entry name" value="FAD/NAD(P)-binding domain"/>
    <property type="match status" value="1"/>
</dbReference>
<dbReference type="InterPro" id="IPR002938">
    <property type="entry name" value="FAD-bd"/>
</dbReference>
<gene>
    <name evidence="5" type="ORF">M409DRAFT_71561</name>
</gene>
<keyword evidence="1" id="KW-0285">Flavoprotein</keyword>
<dbReference type="GO" id="GO:0044550">
    <property type="term" value="P:secondary metabolite biosynthetic process"/>
    <property type="evidence" value="ECO:0007669"/>
    <property type="project" value="TreeGrafter"/>
</dbReference>
<dbReference type="OrthoDB" id="16820at2759"/>
<name>A0A6A6BYH7_ZASCE</name>
<proteinExistence type="predicted"/>
<keyword evidence="6" id="KW-1185">Reference proteome</keyword>
<dbReference type="RefSeq" id="XP_033659468.1">
    <property type="nucleotide sequence ID" value="XM_033819230.1"/>
</dbReference>
<dbReference type="EMBL" id="ML993655">
    <property type="protein sequence ID" value="KAF2158579.1"/>
    <property type="molecule type" value="Genomic_DNA"/>
</dbReference>
<evidence type="ECO:0000313" key="6">
    <source>
        <dbReference type="Proteomes" id="UP000799537"/>
    </source>
</evidence>
<reference evidence="5" key="1">
    <citation type="journal article" date="2020" name="Stud. Mycol.">
        <title>101 Dothideomycetes genomes: a test case for predicting lifestyles and emergence of pathogens.</title>
        <authorList>
            <person name="Haridas S."/>
            <person name="Albert R."/>
            <person name="Binder M."/>
            <person name="Bloem J."/>
            <person name="Labutti K."/>
            <person name="Salamov A."/>
            <person name="Andreopoulos B."/>
            <person name="Baker S."/>
            <person name="Barry K."/>
            <person name="Bills G."/>
            <person name="Bluhm B."/>
            <person name="Cannon C."/>
            <person name="Castanera R."/>
            <person name="Culley D."/>
            <person name="Daum C."/>
            <person name="Ezra D."/>
            <person name="Gonzalez J."/>
            <person name="Henrissat B."/>
            <person name="Kuo A."/>
            <person name="Liang C."/>
            <person name="Lipzen A."/>
            <person name="Lutzoni F."/>
            <person name="Magnuson J."/>
            <person name="Mondo S."/>
            <person name="Nolan M."/>
            <person name="Ohm R."/>
            <person name="Pangilinan J."/>
            <person name="Park H.-J."/>
            <person name="Ramirez L."/>
            <person name="Alfaro M."/>
            <person name="Sun H."/>
            <person name="Tritt A."/>
            <person name="Yoshinaga Y."/>
            <person name="Zwiers L.-H."/>
            <person name="Turgeon B."/>
            <person name="Goodwin S."/>
            <person name="Spatafora J."/>
            <person name="Crous P."/>
            <person name="Grigoriev I."/>
        </authorList>
    </citation>
    <scope>NUCLEOTIDE SEQUENCE</scope>
    <source>
        <strain evidence="5">ATCC 36951</strain>
    </source>
</reference>
<evidence type="ECO:0000313" key="5">
    <source>
        <dbReference type="EMBL" id="KAF2158579.1"/>
    </source>
</evidence>
<dbReference type="Proteomes" id="UP000799537">
    <property type="component" value="Unassembled WGS sequence"/>
</dbReference>
<protein>
    <recommendedName>
        <fullName evidence="4">FAD-binding domain-containing protein</fullName>
    </recommendedName>
</protein>
<dbReference type="PANTHER" id="PTHR46720">
    <property type="entry name" value="HYDROXYLASE, PUTATIVE (AFU_ORTHOLOGUE AFUA_3G01460)-RELATED"/>
    <property type="match status" value="1"/>
</dbReference>
<evidence type="ECO:0000259" key="4">
    <source>
        <dbReference type="Pfam" id="PF01494"/>
    </source>
</evidence>
<evidence type="ECO:0000256" key="1">
    <source>
        <dbReference type="ARBA" id="ARBA00022630"/>
    </source>
</evidence>
<evidence type="ECO:0000256" key="3">
    <source>
        <dbReference type="ARBA" id="ARBA00023002"/>
    </source>
</evidence>
<keyword evidence="3" id="KW-0560">Oxidoreductase</keyword>
<dbReference type="GO" id="GO:0071949">
    <property type="term" value="F:FAD binding"/>
    <property type="evidence" value="ECO:0007669"/>
    <property type="project" value="InterPro"/>
</dbReference>
<dbReference type="AlphaFoldDB" id="A0A6A6BYH7"/>
<dbReference type="Pfam" id="PF01494">
    <property type="entry name" value="FAD_binding_3"/>
    <property type="match status" value="1"/>
</dbReference>
<keyword evidence="2" id="KW-0274">FAD</keyword>
<dbReference type="PRINTS" id="PR00420">
    <property type="entry name" value="RNGMNOXGNASE"/>
</dbReference>
<dbReference type="PANTHER" id="PTHR46720:SF3">
    <property type="entry name" value="FAD-BINDING DOMAIN-CONTAINING PROTEIN-RELATED"/>
    <property type="match status" value="1"/>
</dbReference>